<accession>A0AAD1R641</accession>
<evidence type="ECO:0000256" key="1">
    <source>
        <dbReference type="SAM" id="Coils"/>
    </source>
</evidence>
<reference evidence="2" key="1">
    <citation type="submission" date="2022-03" db="EMBL/GenBank/DDBJ databases">
        <authorList>
            <person name="Alioto T."/>
            <person name="Alioto T."/>
            <person name="Gomez Garrido J."/>
        </authorList>
    </citation>
    <scope>NUCLEOTIDE SEQUENCE</scope>
</reference>
<proteinExistence type="predicted"/>
<dbReference type="Proteomes" id="UP001295444">
    <property type="component" value="Chromosome 01"/>
</dbReference>
<keyword evidence="3" id="KW-1185">Reference proteome</keyword>
<dbReference type="AlphaFoldDB" id="A0AAD1R641"/>
<evidence type="ECO:0000313" key="2">
    <source>
        <dbReference type="EMBL" id="CAH2224619.1"/>
    </source>
</evidence>
<name>A0AAD1R641_PELCU</name>
<sequence>MKMDLAALKEHIHKIEEKEEDIVFQLQEVKDTQLKKELKMKEMEDKMCELVDRSRRLNLRFRNISEEISDAQLYDFLINYFNCLGILTAQQDIKMSRYHRLSFRKKDQLYPCDVIAAFVSYDLRTQILQLARKMKINDEKFTAIKVLTDVSYLTRQRRNQFSTVFPYLKKFNLKFKWTAQSVLLICYNDIWKSFNSVDLAHVWLKDIDM</sequence>
<evidence type="ECO:0000313" key="3">
    <source>
        <dbReference type="Proteomes" id="UP001295444"/>
    </source>
</evidence>
<keyword evidence="1" id="KW-0175">Coiled coil</keyword>
<organism evidence="2 3">
    <name type="scientific">Pelobates cultripes</name>
    <name type="common">Western spadefoot toad</name>
    <dbReference type="NCBI Taxonomy" id="61616"/>
    <lineage>
        <taxon>Eukaryota</taxon>
        <taxon>Metazoa</taxon>
        <taxon>Chordata</taxon>
        <taxon>Craniata</taxon>
        <taxon>Vertebrata</taxon>
        <taxon>Euteleostomi</taxon>
        <taxon>Amphibia</taxon>
        <taxon>Batrachia</taxon>
        <taxon>Anura</taxon>
        <taxon>Pelobatoidea</taxon>
        <taxon>Pelobatidae</taxon>
        <taxon>Pelobates</taxon>
    </lineage>
</organism>
<protein>
    <submittedName>
        <fullName evidence="2">Uncharacterized protein</fullName>
    </submittedName>
</protein>
<dbReference type="PANTHER" id="PTHR11505">
    <property type="entry name" value="L1 TRANSPOSABLE ELEMENT-RELATED"/>
    <property type="match status" value="1"/>
</dbReference>
<feature type="coiled-coil region" evidence="1">
    <location>
        <begin position="8"/>
        <end position="46"/>
    </location>
</feature>
<dbReference type="InterPro" id="IPR004244">
    <property type="entry name" value="Transposase_22"/>
</dbReference>
<dbReference type="EMBL" id="OW240912">
    <property type="protein sequence ID" value="CAH2224619.1"/>
    <property type="molecule type" value="Genomic_DNA"/>
</dbReference>
<dbReference type="Gene3D" id="3.30.70.1820">
    <property type="entry name" value="L1 transposable element, RRM domain"/>
    <property type="match status" value="1"/>
</dbReference>
<gene>
    <name evidence="2" type="ORF">PECUL_23A006845</name>
</gene>